<evidence type="ECO:0000256" key="9">
    <source>
        <dbReference type="ARBA" id="ARBA00023136"/>
    </source>
</evidence>
<organism evidence="10 11">
    <name type="scientific">Yokenella regensburgei</name>
    <dbReference type="NCBI Taxonomy" id="158877"/>
    <lineage>
        <taxon>Bacteria</taxon>
        <taxon>Pseudomonadati</taxon>
        <taxon>Pseudomonadota</taxon>
        <taxon>Gammaproteobacteria</taxon>
        <taxon>Enterobacterales</taxon>
        <taxon>Enterobacteriaceae</taxon>
        <taxon>Yokenella</taxon>
    </lineage>
</organism>
<dbReference type="AlphaFoldDB" id="A0AB38G104"/>
<evidence type="ECO:0000313" key="11">
    <source>
        <dbReference type="Proteomes" id="UP000251313"/>
    </source>
</evidence>
<comment type="caution">
    <text evidence="10">The sequence shown here is derived from an EMBL/GenBank/DDBJ whole genome shotgun (WGS) entry which is preliminary data.</text>
</comment>
<reference evidence="10 11" key="1">
    <citation type="submission" date="2018-06" db="EMBL/GenBank/DDBJ databases">
        <authorList>
            <consortium name="Pathogen Informatics"/>
            <person name="Doyle S."/>
        </authorList>
    </citation>
    <scope>NUCLEOTIDE SEQUENCE [LARGE SCALE GENOMIC DNA]</scope>
    <source>
        <strain evidence="10 11">NCTC11967</strain>
    </source>
</reference>
<evidence type="ECO:0000256" key="1">
    <source>
        <dbReference type="ARBA" id="ARBA00004377"/>
    </source>
</evidence>
<keyword evidence="9" id="KW-0472">Membrane</keyword>
<dbReference type="RefSeq" id="WP_072009051.1">
    <property type="nucleotide sequence ID" value="NZ_UAVL01000018.1"/>
</dbReference>
<accession>A0AB38G104</accession>
<dbReference type="GO" id="GO:0015628">
    <property type="term" value="P:protein secretion by the type II secretion system"/>
    <property type="evidence" value="ECO:0007669"/>
    <property type="project" value="InterPro"/>
</dbReference>
<evidence type="ECO:0000256" key="2">
    <source>
        <dbReference type="ARBA" id="ARBA00010637"/>
    </source>
</evidence>
<dbReference type="Pfam" id="PF04612">
    <property type="entry name" value="T2SSM"/>
    <property type="match status" value="1"/>
</dbReference>
<keyword evidence="7" id="KW-0653">Protein transport</keyword>
<proteinExistence type="inferred from homology"/>
<dbReference type="InterPro" id="IPR007690">
    <property type="entry name" value="T2SS_GspM"/>
</dbReference>
<evidence type="ECO:0000313" key="10">
    <source>
        <dbReference type="EMBL" id="SQA64493.1"/>
    </source>
</evidence>
<keyword evidence="5" id="KW-0997">Cell inner membrane</keyword>
<evidence type="ECO:0000256" key="4">
    <source>
        <dbReference type="ARBA" id="ARBA00022475"/>
    </source>
</evidence>
<dbReference type="GO" id="GO:0005886">
    <property type="term" value="C:plasma membrane"/>
    <property type="evidence" value="ECO:0007669"/>
    <property type="project" value="UniProtKB-SubCell"/>
</dbReference>
<comment type="similarity">
    <text evidence="2">Belongs to the GSP M family.</text>
</comment>
<dbReference type="GO" id="GO:0015627">
    <property type="term" value="C:type II protein secretion system complex"/>
    <property type="evidence" value="ECO:0007669"/>
    <property type="project" value="InterPro"/>
</dbReference>
<evidence type="ECO:0000256" key="7">
    <source>
        <dbReference type="ARBA" id="ARBA00022927"/>
    </source>
</evidence>
<evidence type="ECO:0000256" key="6">
    <source>
        <dbReference type="ARBA" id="ARBA00022692"/>
    </source>
</evidence>
<keyword evidence="6" id="KW-0812">Transmembrane</keyword>
<dbReference type="Proteomes" id="UP000251313">
    <property type="component" value="Unassembled WGS sequence"/>
</dbReference>
<sequence length="156" mass="17306">MKAWWQSKSLSEQRWLIVLMLFLGLTMTVYGVVMPLNNTITAQRLDLKKIQNESAWLEEQTLAAGIVASKRTGQPLDTLVQTSAKAAGLTIELKQEGNHSVVISGNDIALPALVQWLEQLRASQGIYPLEMAFDTSKKGTPFIVLQALRLTRAGRE</sequence>
<protein>
    <submittedName>
        <fullName evidence="10">General secretion pathway, M protein</fullName>
    </submittedName>
</protein>
<gene>
    <name evidence="10" type="ORF">NCTC11967_03595</name>
</gene>
<comment type="subcellular location">
    <subcellularLocation>
        <location evidence="1">Cell inner membrane</location>
        <topology evidence="1">Single-pass membrane protein</topology>
    </subcellularLocation>
</comment>
<evidence type="ECO:0000256" key="3">
    <source>
        <dbReference type="ARBA" id="ARBA00022448"/>
    </source>
</evidence>
<dbReference type="SUPFAM" id="SSF103054">
    <property type="entry name" value="General secretion pathway protein M, EpsM"/>
    <property type="match status" value="1"/>
</dbReference>
<name>A0AB38G104_9ENTR</name>
<dbReference type="InterPro" id="IPR023229">
    <property type="entry name" value="T2SS_M_periplasmic_sf"/>
</dbReference>
<keyword evidence="8" id="KW-1133">Transmembrane helix</keyword>
<keyword evidence="4" id="KW-1003">Cell membrane</keyword>
<evidence type="ECO:0000256" key="5">
    <source>
        <dbReference type="ARBA" id="ARBA00022519"/>
    </source>
</evidence>
<dbReference type="EMBL" id="UAVL01000018">
    <property type="protein sequence ID" value="SQA64493.1"/>
    <property type="molecule type" value="Genomic_DNA"/>
</dbReference>
<keyword evidence="3" id="KW-0813">Transport</keyword>
<evidence type="ECO:0000256" key="8">
    <source>
        <dbReference type="ARBA" id="ARBA00022989"/>
    </source>
</evidence>
<dbReference type="Gene3D" id="3.30.1360.100">
    <property type="entry name" value="General secretion pathway protein M, EpsM"/>
    <property type="match status" value="1"/>
</dbReference>